<dbReference type="InterPro" id="IPR036770">
    <property type="entry name" value="Ankyrin_rpt-contain_sf"/>
</dbReference>
<dbReference type="PANTHER" id="PTHR10039">
    <property type="entry name" value="AMELOGENIN"/>
    <property type="match status" value="1"/>
</dbReference>
<feature type="repeat" description="ANK" evidence="2">
    <location>
        <begin position="565"/>
        <end position="597"/>
    </location>
</feature>
<dbReference type="PROSITE" id="PS50088">
    <property type="entry name" value="ANK_REPEAT"/>
    <property type="match status" value="1"/>
</dbReference>
<name>A0A317SNG1_9PEZI</name>
<feature type="domain" description="Nephrocystin 3-like N-terminal" evidence="5">
    <location>
        <begin position="92"/>
        <end position="257"/>
    </location>
</feature>
<evidence type="ECO:0000313" key="7">
    <source>
        <dbReference type="Proteomes" id="UP000246991"/>
    </source>
</evidence>
<feature type="domain" description="GPI inositol-deacylase winged helix" evidence="4">
    <location>
        <begin position="372"/>
        <end position="448"/>
    </location>
</feature>
<dbReference type="InterPro" id="IPR002110">
    <property type="entry name" value="Ankyrin_rpt"/>
</dbReference>
<dbReference type="SUPFAM" id="SSF52540">
    <property type="entry name" value="P-loop containing nucleoside triphosphate hydrolases"/>
    <property type="match status" value="1"/>
</dbReference>
<evidence type="ECO:0000259" key="4">
    <source>
        <dbReference type="Pfam" id="PF22939"/>
    </source>
</evidence>
<keyword evidence="2" id="KW-0040">ANK repeat</keyword>
<evidence type="ECO:0000259" key="5">
    <source>
        <dbReference type="Pfam" id="PF24883"/>
    </source>
</evidence>
<evidence type="ECO:0000256" key="2">
    <source>
        <dbReference type="PROSITE-ProRule" id="PRU00023"/>
    </source>
</evidence>
<feature type="region of interest" description="Disordered" evidence="3">
    <location>
        <begin position="12"/>
        <end position="61"/>
    </location>
</feature>
<proteinExistence type="predicted"/>
<dbReference type="OrthoDB" id="163438at2759"/>
<dbReference type="SUPFAM" id="SSF48403">
    <property type="entry name" value="Ankyrin repeat"/>
    <property type="match status" value="1"/>
</dbReference>
<dbReference type="Proteomes" id="UP000246991">
    <property type="component" value="Unassembled WGS sequence"/>
</dbReference>
<dbReference type="PANTHER" id="PTHR10039:SF14">
    <property type="entry name" value="NACHT DOMAIN-CONTAINING PROTEIN"/>
    <property type="match status" value="1"/>
</dbReference>
<keyword evidence="1" id="KW-0677">Repeat</keyword>
<organism evidence="6 7">
    <name type="scientific">Tuber magnatum</name>
    <name type="common">white Piedmont truffle</name>
    <dbReference type="NCBI Taxonomy" id="42249"/>
    <lineage>
        <taxon>Eukaryota</taxon>
        <taxon>Fungi</taxon>
        <taxon>Dikarya</taxon>
        <taxon>Ascomycota</taxon>
        <taxon>Pezizomycotina</taxon>
        <taxon>Pezizomycetes</taxon>
        <taxon>Pezizales</taxon>
        <taxon>Tuberaceae</taxon>
        <taxon>Tuber</taxon>
    </lineage>
</organism>
<dbReference type="Gene3D" id="3.40.50.300">
    <property type="entry name" value="P-loop containing nucleotide triphosphate hydrolases"/>
    <property type="match status" value="1"/>
</dbReference>
<dbReference type="Pfam" id="PF24883">
    <property type="entry name" value="NPHP3_N"/>
    <property type="match status" value="1"/>
</dbReference>
<feature type="compositionally biased region" description="Low complexity" evidence="3">
    <location>
        <begin position="16"/>
        <end position="52"/>
    </location>
</feature>
<dbReference type="AlphaFoldDB" id="A0A317SNG1"/>
<keyword evidence="7" id="KW-1185">Reference proteome</keyword>
<dbReference type="Gene3D" id="1.25.40.20">
    <property type="entry name" value="Ankyrin repeat-containing domain"/>
    <property type="match status" value="1"/>
</dbReference>
<reference evidence="6 7" key="1">
    <citation type="submission" date="2018-03" db="EMBL/GenBank/DDBJ databases">
        <title>Genomes of Pezizomycetes fungi and the evolution of truffles.</title>
        <authorList>
            <person name="Murat C."/>
            <person name="Payen T."/>
            <person name="Noel B."/>
            <person name="Kuo A."/>
            <person name="Martin F.M."/>
        </authorList>
    </citation>
    <scope>NUCLEOTIDE SEQUENCE [LARGE SCALE GENOMIC DNA]</scope>
    <source>
        <strain evidence="6">091103-1</strain>
    </source>
</reference>
<comment type="caution">
    <text evidence="6">The sequence shown here is derived from an EMBL/GenBank/DDBJ whole genome shotgun (WGS) entry which is preliminary data.</text>
</comment>
<dbReference type="Pfam" id="PF22939">
    <property type="entry name" value="WHD_GPIID"/>
    <property type="match status" value="1"/>
</dbReference>
<dbReference type="EMBL" id="PYWC01000040">
    <property type="protein sequence ID" value="PWW75945.1"/>
    <property type="molecule type" value="Genomic_DNA"/>
</dbReference>
<gene>
    <name evidence="6" type="ORF">C7212DRAFT_279937</name>
</gene>
<evidence type="ECO:0000256" key="1">
    <source>
        <dbReference type="ARBA" id="ARBA00022737"/>
    </source>
</evidence>
<evidence type="ECO:0000313" key="6">
    <source>
        <dbReference type="EMBL" id="PWW75945.1"/>
    </source>
</evidence>
<dbReference type="InterPro" id="IPR054471">
    <property type="entry name" value="GPIID_WHD"/>
</dbReference>
<evidence type="ECO:0000256" key="3">
    <source>
        <dbReference type="SAM" id="MobiDB-lite"/>
    </source>
</evidence>
<dbReference type="InterPro" id="IPR027417">
    <property type="entry name" value="P-loop_NTPase"/>
</dbReference>
<dbReference type="InterPro" id="IPR056884">
    <property type="entry name" value="NPHP3-like_N"/>
</dbReference>
<accession>A0A317SNG1</accession>
<protein>
    <submittedName>
        <fullName evidence="6">Uncharacterized protein</fullName>
    </submittedName>
</protein>
<sequence length="644" mass="72634">MGGLLSVQLFIPGDCSGNSGSNNTTDSNNTTTGSNNNTTTGSNNTTTTNNNNYYNHGGGKTPEDYEKVLQQLYPPGSGYESHRNRVPDPAKGTCTWVTDHPKYKEWLENKTSGLLWLSADPGCGKSVIASFLVKHLKTHTDATICYFFFKDDSEEQRSATYALRAILHQLLVQKNTLGWYAQEELKAKGSRFTEEVEALWNILVKAVAEGGCGDVICVVDALDECEERTLTPLIRQITRLPESQPSRIPLKFLVTSRPYHRIEIKLDSPETTIRLKGEEEVHAISANVNRVVDEGIKKLESHWGQTGRLEYLRDLLKSSADRTFLWVSLILEILAASQDDSREEFTKIVTTSPPDLAQFYTNILDKSVDPSKARRILHIVVAAAGPLTLREMNVAFRIRRDHMTIKDLGEFSPGFEKIVKNLCGLFVRVIDEKIYLVHQTAREFLIKGSSSGLGNWQYTLCSADSNFVVADLCISYLSLEDFENNPLPGDARRYSAYLARNNFVQEHALLHYVATHWPRHFRDSVDQQMELFERTCLICKPGSNRLLTWFTLHWNNSPWWGPAPHDFTHLMIASWLGQGRVAERLLKEGGDINSRSEHHGTALNIAAYRKDKDVTKILVEGKVTAYLGGKRYNIMQVRRPPGTK</sequence>